<keyword evidence="2" id="KW-1185">Reference proteome</keyword>
<dbReference type="Proteomes" id="UP000320580">
    <property type="component" value="Chromosome"/>
</dbReference>
<name>A0A5B8ILX3_9ACTN</name>
<dbReference type="AlphaFoldDB" id="A0A5B8ILX3"/>
<sequence>MTAVSPYRVLFCDLRTDRVLDSLPLRDVQVDDYIGRTGSLTGTLPIPDAATAARAQALQEGRTAVYLERGGDLWWGGILWTTTLTSDDKGAMSLTIQAATFDSYAARRRIRRDFVSVGEQDELAFARDLWTYMQDSEGGDIGVVVGEEMSGQMLEVSWRATDEIVVDDALREIADSENGFEQYIEVSRNPDTGVRTKRLRLGTPQLEQGGEDLVLDRPGSILGYSFPRDATRGGTHARVRGGTIERNASQEARQIVSPVMVDRDLIAEGWPQIDLSADLPQVLWPGRLVRHAVMLLRRARGTVVIPEITVRLDDRLPLPPRLLGRTVRLRITDEWHPDGFEGRFRVVGIKITPPQRGRPETAELFLERR</sequence>
<organism evidence="1 2">
    <name type="scientific">Streptomyces qinzhouensis</name>
    <dbReference type="NCBI Taxonomy" id="2599401"/>
    <lineage>
        <taxon>Bacteria</taxon>
        <taxon>Bacillati</taxon>
        <taxon>Actinomycetota</taxon>
        <taxon>Actinomycetes</taxon>
        <taxon>Kitasatosporales</taxon>
        <taxon>Streptomycetaceae</taxon>
        <taxon>Streptomyces</taxon>
    </lineage>
</organism>
<gene>
    <name evidence="1" type="ORF">FQU76_20585</name>
</gene>
<proteinExistence type="predicted"/>
<evidence type="ECO:0000313" key="1">
    <source>
        <dbReference type="EMBL" id="QDY78499.1"/>
    </source>
</evidence>
<evidence type="ECO:0000313" key="2">
    <source>
        <dbReference type="Proteomes" id="UP000320580"/>
    </source>
</evidence>
<dbReference type="RefSeq" id="WP_146481807.1">
    <property type="nucleotide sequence ID" value="NZ_CP042266.1"/>
</dbReference>
<reference evidence="1 2" key="1">
    <citation type="submission" date="2019-07" db="EMBL/GenBank/DDBJ databases">
        <authorList>
            <person name="Zhu P."/>
        </authorList>
    </citation>
    <scope>NUCLEOTIDE SEQUENCE [LARGE SCALE GENOMIC DNA]</scope>
    <source>
        <strain evidence="1 2">SSL-25</strain>
    </source>
</reference>
<dbReference type="OrthoDB" id="3515845at2"/>
<accession>A0A5B8ILX3</accession>
<dbReference type="KEGG" id="sqz:FQU76_20585"/>
<protein>
    <submittedName>
        <fullName evidence="1">Uncharacterized protein</fullName>
    </submittedName>
</protein>
<dbReference type="EMBL" id="CP042266">
    <property type="protein sequence ID" value="QDY78499.1"/>
    <property type="molecule type" value="Genomic_DNA"/>
</dbReference>